<dbReference type="SUPFAM" id="SSF48498">
    <property type="entry name" value="Tetracyclin repressor-like, C-terminal domain"/>
    <property type="match status" value="1"/>
</dbReference>
<dbReference type="Pfam" id="PF17931">
    <property type="entry name" value="TetR_C_23"/>
    <property type="match status" value="1"/>
</dbReference>
<accession>A0ABT4RYP5</accession>
<reference evidence="2" key="1">
    <citation type="submission" date="2022-11" db="EMBL/GenBank/DDBJ databases">
        <title>Refractory cell wall polysaccharides provide important carbon source for microbial heterotrophs in the hadal ocean.</title>
        <authorList>
            <person name="Zhu X."/>
        </authorList>
    </citation>
    <scope>NUCLEOTIDE SEQUENCE</scope>
    <source>
        <strain evidence="2">MTRN7</strain>
    </source>
</reference>
<sequence length="220" mass="26093">MAKKKNISASNIISFYMDYVLEHNKQPKTVYAFAKENNFEESKFYEHFGNFEAIEKGIFKAFFDNTLNALEASEDYQNFEPRNKLLSFYFTFFENLTANRSYVIYALNQHKNKLKNYVILKDLKSHFTHYIHQLGIELIETKQEQIDKLQDRALQESAWMQLLLTLKFWMDDTSASFEKTDIFIEKSVNTSFDVLNIAPLKSLIDFGKFIYKEKVQMDIK</sequence>
<organism evidence="2 3">
    <name type="scientific">Mesoflavibacter profundi</name>
    <dbReference type="NCBI Taxonomy" id="2708110"/>
    <lineage>
        <taxon>Bacteria</taxon>
        <taxon>Pseudomonadati</taxon>
        <taxon>Bacteroidota</taxon>
        <taxon>Flavobacteriia</taxon>
        <taxon>Flavobacteriales</taxon>
        <taxon>Flavobacteriaceae</taxon>
        <taxon>Mesoflavibacter</taxon>
    </lineage>
</organism>
<evidence type="ECO:0000313" key="2">
    <source>
        <dbReference type="EMBL" id="MDA0176912.1"/>
    </source>
</evidence>
<protein>
    <submittedName>
        <fullName evidence="2">TetR family transcriptional regulator C-terminal domain-containing protein</fullName>
    </submittedName>
</protein>
<proteinExistence type="predicted"/>
<feature type="domain" description="Tetracyclin repressor-like C-terminal" evidence="1">
    <location>
        <begin position="84"/>
        <end position="210"/>
    </location>
</feature>
<name>A0ABT4RYP5_9FLAO</name>
<dbReference type="Proteomes" id="UP001149142">
    <property type="component" value="Unassembled WGS sequence"/>
</dbReference>
<dbReference type="InterPro" id="IPR036271">
    <property type="entry name" value="Tet_transcr_reg_TetR-rel_C_sf"/>
</dbReference>
<comment type="caution">
    <text evidence="2">The sequence shown here is derived from an EMBL/GenBank/DDBJ whole genome shotgun (WGS) entry which is preliminary data.</text>
</comment>
<dbReference type="EMBL" id="JAPFGC010000002">
    <property type="protein sequence ID" value="MDA0176912.1"/>
    <property type="molecule type" value="Genomic_DNA"/>
</dbReference>
<evidence type="ECO:0000313" key="3">
    <source>
        <dbReference type="Proteomes" id="UP001149142"/>
    </source>
</evidence>
<dbReference type="RefSeq" id="WP_270005253.1">
    <property type="nucleotide sequence ID" value="NZ_CAXQEU010000147.1"/>
</dbReference>
<evidence type="ECO:0000259" key="1">
    <source>
        <dbReference type="Pfam" id="PF17931"/>
    </source>
</evidence>
<gene>
    <name evidence="2" type="ORF">OOZ35_05320</name>
</gene>
<dbReference type="InterPro" id="IPR041673">
    <property type="entry name" value="TetR_C_23"/>
</dbReference>
<keyword evidence="3" id="KW-1185">Reference proteome</keyword>